<proteinExistence type="inferred from homology"/>
<dbReference type="InterPro" id="IPR017441">
    <property type="entry name" value="Protein_kinase_ATP_BS"/>
</dbReference>
<comment type="catalytic activity">
    <reaction evidence="8">
        <text>L-seryl-[protein] + ATP = O-phospho-L-seryl-[protein] + ADP + H(+)</text>
        <dbReference type="Rhea" id="RHEA:17989"/>
        <dbReference type="Rhea" id="RHEA-COMP:9863"/>
        <dbReference type="Rhea" id="RHEA-COMP:11604"/>
        <dbReference type="ChEBI" id="CHEBI:15378"/>
        <dbReference type="ChEBI" id="CHEBI:29999"/>
        <dbReference type="ChEBI" id="CHEBI:30616"/>
        <dbReference type="ChEBI" id="CHEBI:83421"/>
        <dbReference type="ChEBI" id="CHEBI:456216"/>
        <dbReference type="EC" id="2.7.11.1"/>
    </reaction>
</comment>
<protein>
    <recommendedName>
        <fullName evidence="1">non-specific serine/threonine protein kinase</fullName>
        <ecNumber evidence="1">2.7.11.1</ecNumber>
    </recommendedName>
</protein>
<evidence type="ECO:0000256" key="4">
    <source>
        <dbReference type="ARBA" id="ARBA00022741"/>
    </source>
</evidence>
<evidence type="ECO:0000259" key="11">
    <source>
        <dbReference type="PROSITE" id="PS50011"/>
    </source>
</evidence>
<feature type="domain" description="Protein kinase" evidence="11">
    <location>
        <begin position="126"/>
        <end position="413"/>
    </location>
</feature>
<name>A0A120K0Y5_9SACH</name>
<dbReference type="PROSITE" id="PS50011">
    <property type="entry name" value="PROTEIN_KINASE_DOM"/>
    <property type="match status" value="1"/>
</dbReference>
<dbReference type="OrthoDB" id="1668230at2759"/>
<evidence type="ECO:0000256" key="2">
    <source>
        <dbReference type="ARBA" id="ARBA00022527"/>
    </source>
</evidence>
<evidence type="ECO:0000256" key="7">
    <source>
        <dbReference type="ARBA" id="ARBA00047899"/>
    </source>
</evidence>
<keyword evidence="3" id="KW-0808">Transferase</keyword>
<dbReference type="SUPFAM" id="SSF56112">
    <property type="entry name" value="Protein kinase-like (PK-like)"/>
    <property type="match status" value="1"/>
</dbReference>
<evidence type="ECO:0000256" key="10">
    <source>
        <dbReference type="RuleBase" id="RU000304"/>
    </source>
</evidence>
<dbReference type="AlphaFoldDB" id="A0A120K0Y5"/>
<evidence type="ECO:0000256" key="6">
    <source>
        <dbReference type="ARBA" id="ARBA00022840"/>
    </source>
</evidence>
<dbReference type="PANTHER" id="PTHR24361:SF433">
    <property type="entry name" value="PROTEIN KINASE DOMAIN-CONTAINING PROTEIN"/>
    <property type="match status" value="1"/>
</dbReference>
<reference evidence="12 13" key="1">
    <citation type="submission" date="2016-01" db="EMBL/GenBank/DDBJ databases">
        <title>Genome sequence of the yeast Holleya sinecauda.</title>
        <authorList>
            <person name="Dietrich F.S."/>
        </authorList>
    </citation>
    <scope>NUCLEOTIDE SEQUENCE [LARGE SCALE GENOMIC DNA]</scope>
    <source>
        <strain evidence="12 13">ATCC 58844</strain>
    </source>
</reference>
<organism evidence="12 13">
    <name type="scientific">Eremothecium sinecaudum</name>
    <dbReference type="NCBI Taxonomy" id="45286"/>
    <lineage>
        <taxon>Eukaryota</taxon>
        <taxon>Fungi</taxon>
        <taxon>Dikarya</taxon>
        <taxon>Ascomycota</taxon>
        <taxon>Saccharomycotina</taxon>
        <taxon>Saccharomycetes</taxon>
        <taxon>Saccharomycetales</taxon>
        <taxon>Saccharomycetaceae</taxon>
        <taxon>Eremothecium</taxon>
    </lineage>
</organism>
<evidence type="ECO:0000313" key="12">
    <source>
        <dbReference type="EMBL" id="AMD18824.1"/>
    </source>
</evidence>
<dbReference type="InterPro" id="IPR008271">
    <property type="entry name" value="Ser/Thr_kinase_AS"/>
</dbReference>
<dbReference type="InterPro" id="IPR000719">
    <property type="entry name" value="Prot_kinase_dom"/>
</dbReference>
<dbReference type="GeneID" id="28721999"/>
<dbReference type="GO" id="GO:0004674">
    <property type="term" value="F:protein serine/threonine kinase activity"/>
    <property type="evidence" value="ECO:0007669"/>
    <property type="project" value="UniProtKB-KW"/>
</dbReference>
<dbReference type="PANTHER" id="PTHR24361">
    <property type="entry name" value="MITOGEN-ACTIVATED KINASE KINASE KINASE"/>
    <property type="match status" value="1"/>
</dbReference>
<dbReference type="InterPro" id="IPR011009">
    <property type="entry name" value="Kinase-like_dom_sf"/>
</dbReference>
<sequence>MEVSVYCTPPSSPFQGVKGKADGVEVNMRERSWQEDSSSIPTPEVTSSILPYAHASLNLPSPHTPGVALEDSREFGTMAYTIAEFVRILNLQDSQLVADVLKGDKKSPEDYVKRLVWNELSVRRWQMSSNPIGQGSSSYVFAIRDAEGDTSLALKIPLSRNKASIMLHEVLIYSYLAQRAKQSLSKMHIVRFYGIAAITRRQFKRLRSNDVVPALVLDMADYTMRSFTQSRTVTKAQWWKFTNDLLLCLQFLRGNAVVHGDIKTANILVQGYDAYLVDFASASITGTNMKKAVETTLQYSSPSLIEGSRPCYDSDLYAAGLCLLTLITRFEPYQELSMLNSHSTHTSMNSLHEKQWLMNAICKREPIKYNVLKPELHQQWAEELQFLERFFANDTPISLENWITEANSRINDK</sequence>
<evidence type="ECO:0000256" key="5">
    <source>
        <dbReference type="ARBA" id="ARBA00022777"/>
    </source>
</evidence>
<dbReference type="GO" id="GO:0005737">
    <property type="term" value="C:cytoplasm"/>
    <property type="evidence" value="ECO:0007669"/>
    <property type="project" value="TreeGrafter"/>
</dbReference>
<keyword evidence="6 9" id="KW-0067">ATP-binding</keyword>
<dbReference type="PROSITE" id="PS00107">
    <property type="entry name" value="PROTEIN_KINASE_ATP"/>
    <property type="match status" value="1"/>
</dbReference>
<dbReference type="RefSeq" id="XP_017985820.1">
    <property type="nucleotide sequence ID" value="XM_018130084.1"/>
</dbReference>
<gene>
    <name evidence="12" type="ORF">AW171_hschr2345</name>
</gene>
<dbReference type="PROSITE" id="PS00108">
    <property type="entry name" value="PROTEIN_KINASE_ST"/>
    <property type="match status" value="1"/>
</dbReference>
<dbReference type="Proteomes" id="UP000243052">
    <property type="component" value="Chromosome ii"/>
</dbReference>
<keyword evidence="13" id="KW-1185">Reference proteome</keyword>
<dbReference type="EC" id="2.7.11.1" evidence="1"/>
<keyword evidence="5" id="KW-0418">Kinase</keyword>
<accession>A0A120K0Y5</accession>
<evidence type="ECO:0000256" key="8">
    <source>
        <dbReference type="ARBA" id="ARBA00048679"/>
    </source>
</evidence>
<dbReference type="Pfam" id="PF00069">
    <property type="entry name" value="Pkinase"/>
    <property type="match status" value="1"/>
</dbReference>
<dbReference type="GO" id="GO:0005524">
    <property type="term" value="F:ATP binding"/>
    <property type="evidence" value="ECO:0007669"/>
    <property type="project" value="UniProtKB-UniRule"/>
</dbReference>
<dbReference type="Gene3D" id="1.10.510.10">
    <property type="entry name" value="Transferase(Phosphotransferase) domain 1"/>
    <property type="match status" value="1"/>
</dbReference>
<comment type="similarity">
    <text evidence="10">Belongs to the protein kinase superfamily.</text>
</comment>
<evidence type="ECO:0000313" key="13">
    <source>
        <dbReference type="Proteomes" id="UP000243052"/>
    </source>
</evidence>
<evidence type="ECO:0000256" key="1">
    <source>
        <dbReference type="ARBA" id="ARBA00012513"/>
    </source>
</evidence>
<dbReference type="InterPro" id="IPR053235">
    <property type="entry name" value="Ser_Thr_kinase"/>
</dbReference>
<feature type="binding site" evidence="9">
    <location>
        <position position="155"/>
    </location>
    <ligand>
        <name>ATP</name>
        <dbReference type="ChEBI" id="CHEBI:30616"/>
    </ligand>
</feature>
<keyword evidence="4 9" id="KW-0547">Nucleotide-binding</keyword>
<comment type="catalytic activity">
    <reaction evidence="7">
        <text>L-threonyl-[protein] + ATP = O-phospho-L-threonyl-[protein] + ADP + H(+)</text>
        <dbReference type="Rhea" id="RHEA:46608"/>
        <dbReference type="Rhea" id="RHEA-COMP:11060"/>
        <dbReference type="Rhea" id="RHEA-COMP:11605"/>
        <dbReference type="ChEBI" id="CHEBI:15378"/>
        <dbReference type="ChEBI" id="CHEBI:30013"/>
        <dbReference type="ChEBI" id="CHEBI:30616"/>
        <dbReference type="ChEBI" id="CHEBI:61977"/>
        <dbReference type="ChEBI" id="CHEBI:456216"/>
        <dbReference type="EC" id="2.7.11.1"/>
    </reaction>
</comment>
<dbReference type="EMBL" id="CP014242">
    <property type="protein sequence ID" value="AMD18824.1"/>
    <property type="molecule type" value="Genomic_DNA"/>
</dbReference>
<evidence type="ECO:0000256" key="9">
    <source>
        <dbReference type="PROSITE-ProRule" id="PRU10141"/>
    </source>
</evidence>
<dbReference type="SMART" id="SM00220">
    <property type="entry name" value="S_TKc"/>
    <property type="match status" value="1"/>
</dbReference>
<keyword evidence="2 10" id="KW-0723">Serine/threonine-protein kinase</keyword>
<evidence type="ECO:0000256" key="3">
    <source>
        <dbReference type="ARBA" id="ARBA00022679"/>
    </source>
</evidence>